<dbReference type="PATRIC" id="fig|1391653.3.peg.3253"/>
<dbReference type="CDD" id="cd04301">
    <property type="entry name" value="NAT_SF"/>
    <property type="match status" value="1"/>
</dbReference>
<proteinExistence type="predicted"/>
<dbReference type="EMBL" id="CP012332">
    <property type="protein sequence ID" value="AKU92727.1"/>
    <property type="molecule type" value="Genomic_DNA"/>
</dbReference>
<reference evidence="2 3" key="1">
    <citation type="submission" date="2015-08" db="EMBL/GenBank/DDBJ databases">
        <authorList>
            <person name="Babu N.S."/>
            <person name="Beckwith C.J."/>
            <person name="Beseler K.G."/>
            <person name="Brison A."/>
            <person name="Carone J.V."/>
            <person name="Caskin T.P."/>
            <person name="Diamond M."/>
            <person name="Durham M.E."/>
            <person name="Foxe J.M."/>
            <person name="Go M."/>
            <person name="Henderson B.A."/>
            <person name="Jones I.B."/>
            <person name="McGettigan J.A."/>
            <person name="Micheletti S.J."/>
            <person name="Nasrallah M.E."/>
            <person name="Ortiz D."/>
            <person name="Piller C.R."/>
            <person name="Privatt S.R."/>
            <person name="Schneider S.L."/>
            <person name="Sharp S."/>
            <person name="Smith T.C."/>
            <person name="Stanton J.D."/>
            <person name="Ullery H.E."/>
            <person name="Wilson R.J."/>
            <person name="Serrano M.G."/>
            <person name="Buck G."/>
            <person name="Lee V."/>
            <person name="Wang Y."/>
            <person name="Carvalho R."/>
            <person name="Voegtly L."/>
            <person name="Shi R."/>
            <person name="Duckworth R."/>
            <person name="Johnson A."/>
            <person name="Loviza R."/>
            <person name="Walstead R."/>
            <person name="Shah Z."/>
            <person name="Kiflezghi M."/>
            <person name="Wade K."/>
            <person name="Ball S.L."/>
            <person name="Bradley K.W."/>
            <person name="Asai D.J."/>
            <person name="Bowman C.A."/>
            <person name="Russell D.A."/>
            <person name="Pope W.H."/>
            <person name="Jacobs-Sera D."/>
            <person name="Hendrix R.W."/>
            <person name="Hatfull G.F."/>
        </authorList>
    </citation>
    <scope>NUCLEOTIDE SEQUENCE [LARGE SCALE GENOMIC DNA]</scope>
    <source>
        <strain evidence="2 3">DSM 27710</strain>
    </source>
</reference>
<dbReference type="AlphaFoldDB" id="A0A0K1PGV2"/>
<protein>
    <submittedName>
        <fullName evidence="2">Acetyltransferase, GNAT family</fullName>
    </submittedName>
</protein>
<dbReference type="Gene3D" id="3.40.630.30">
    <property type="match status" value="1"/>
</dbReference>
<evidence type="ECO:0000313" key="2">
    <source>
        <dbReference type="EMBL" id="AKU92727.1"/>
    </source>
</evidence>
<name>A0A0K1PGV2_9BACT</name>
<sequence length="264" mass="28513">MPFTLAEAVEEVENATVAAIWRQPDTVIVERPGWYQFTTASSRLYWMNGVARSVLSSEEAAEVVGRTVAAYRSAELGFRWTLGPGAAPAHLAELLEREGMRLMFVARGMVADVPTLEVNAGPGVIVERATLANVDDYVRASAAGWGNTTEAAREIRANMIRSLRDPSNRTLYYIARVDGVPAGSGGLLPLASSGYLLGSSVDPEYRGRGVYRALVAARVATLREMGLPLVTILASSETSAPICSRLGFETVCEARIYAWEPSQD</sequence>
<dbReference type="Proteomes" id="UP000055590">
    <property type="component" value="Chromosome"/>
</dbReference>
<dbReference type="SUPFAM" id="SSF55729">
    <property type="entry name" value="Acyl-CoA N-acyltransferases (Nat)"/>
    <property type="match status" value="1"/>
</dbReference>
<keyword evidence="2" id="KW-0808">Transferase</keyword>
<dbReference type="KEGG" id="vin:AKJ08_3114"/>
<organism evidence="2 3">
    <name type="scientific">Vulgatibacter incomptus</name>
    <dbReference type="NCBI Taxonomy" id="1391653"/>
    <lineage>
        <taxon>Bacteria</taxon>
        <taxon>Pseudomonadati</taxon>
        <taxon>Myxococcota</taxon>
        <taxon>Myxococcia</taxon>
        <taxon>Myxococcales</taxon>
        <taxon>Cystobacterineae</taxon>
        <taxon>Vulgatibacteraceae</taxon>
        <taxon>Vulgatibacter</taxon>
    </lineage>
</organism>
<dbReference type="InterPro" id="IPR016181">
    <property type="entry name" value="Acyl_CoA_acyltransferase"/>
</dbReference>
<gene>
    <name evidence="2" type="ORF">AKJ08_3114</name>
</gene>
<accession>A0A0K1PGV2</accession>
<feature type="domain" description="N-acetyltransferase" evidence="1">
    <location>
        <begin position="124"/>
        <end position="264"/>
    </location>
</feature>
<dbReference type="Pfam" id="PF00583">
    <property type="entry name" value="Acetyltransf_1"/>
    <property type="match status" value="1"/>
</dbReference>
<evidence type="ECO:0000259" key="1">
    <source>
        <dbReference type="PROSITE" id="PS51186"/>
    </source>
</evidence>
<dbReference type="STRING" id="1391653.AKJ08_3114"/>
<dbReference type="PROSITE" id="PS51186">
    <property type="entry name" value="GNAT"/>
    <property type="match status" value="1"/>
</dbReference>
<keyword evidence="3" id="KW-1185">Reference proteome</keyword>
<evidence type="ECO:0000313" key="3">
    <source>
        <dbReference type="Proteomes" id="UP000055590"/>
    </source>
</evidence>
<dbReference type="InterPro" id="IPR000182">
    <property type="entry name" value="GNAT_dom"/>
</dbReference>
<dbReference type="GO" id="GO:0016747">
    <property type="term" value="F:acyltransferase activity, transferring groups other than amino-acyl groups"/>
    <property type="evidence" value="ECO:0007669"/>
    <property type="project" value="InterPro"/>
</dbReference>
<dbReference type="RefSeq" id="WP_050726860.1">
    <property type="nucleotide sequence ID" value="NZ_CP012332.1"/>
</dbReference>